<comment type="caution">
    <text evidence="1">The sequence shown here is derived from an EMBL/GenBank/DDBJ whole genome shotgun (WGS) entry which is preliminary data.</text>
</comment>
<protein>
    <submittedName>
        <fullName evidence="1">Uncharacterized protein</fullName>
    </submittedName>
</protein>
<evidence type="ECO:0000313" key="2">
    <source>
        <dbReference type="Proteomes" id="UP000616769"/>
    </source>
</evidence>
<reference evidence="1 2" key="1">
    <citation type="journal article" date="2015" name="Parasit. Vectors">
        <title>Draft genome of the scabies mite.</title>
        <authorList>
            <person name="Rider S.D.Jr."/>
            <person name="Morgan M.S."/>
            <person name="Arlian L.G."/>
        </authorList>
    </citation>
    <scope>NUCLEOTIDE SEQUENCE [LARGE SCALE GENOMIC DNA]</scope>
    <source>
        <strain evidence="1">Arlian Lab</strain>
    </source>
</reference>
<organism evidence="1 2">
    <name type="scientific">Sarcoptes scabiei</name>
    <name type="common">Itch mite</name>
    <name type="synonym">Acarus scabiei</name>
    <dbReference type="NCBI Taxonomy" id="52283"/>
    <lineage>
        <taxon>Eukaryota</taxon>
        <taxon>Metazoa</taxon>
        <taxon>Ecdysozoa</taxon>
        <taxon>Arthropoda</taxon>
        <taxon>Chelicerata</taxon>
        <taxon>Arachnida</taxon>
        <taxon>Acari</taxon>
        <taxon>Acariformes</taxon>
        <taxon>Sarcoptiformes</taxon>
        <taxon>Astigmata</taxon>
        <taxon>Psoroptidia</taxon>
        <taxon>Sarcoptoidea</taxon>
        <taxon>Sarcoptidae</taxon>
        <taxon>Sarcoptinae</taxon>
        <taxon>Sarcoptes</taxon>
    </lineage>
</organism>
<dbReference type="Proteomes" id="UP000616769">
    <property type="component" value="Unassembled WGS sequence"/>
</dbReference>
<accession>A0A132ABN5</accession>
<name>A0A132ABN5_SARSC</name>
<sequence>MNEIGIGLTATYSNFNIDMVCENIGIVVKHLIQPSKNQIFKPLSKGISGRCSIEGVGHVRPFRVTEAGIGGV</sequence>
<dbReference type="AlphaFoldDB" id="A0A132ABN5"/>
<gene>
    <name evidence="1" type="ORF">QR98_0069090</name>
</gene>
<evidence type="ECO:0000313" key="1">
    <source>
        <dbReference type="EMBL" id="KPM08392.1"/>
    </source>
</evidence>
<dbReference type="EMBL" id="JXLN01012355">
    <property type="protein sequence ID" value="KPM08392.1"/>
    <property type="molecule type" value="Genomic_DNA"/>
</dbReference>
<proteinExistence type="predicted"/>
<dbReference type="VEuPathDB" id="VectorBase:SSCA004623"/>